<feature type="transmembrane region" description="Helical" evidence="1">
    <location>
        <begin position="6"/>
        <end position="24"/>
    </location>
</feature>
<evidence type="ECO:0000256" key="1">
    <source>
        <dbReference type="SAM" id="Phobius"/>
    </source>
</evidence>
<gene>
    <name evidence="2" type="ORF">N865_09760</name>
</gene>
<keyword evidence="1" id="KW-0812">Transmembrane</keyword>
<dbReference type="STRING" id="1386089.N865_09760"/>
<dbReference type="EMBL" id="AWSA01000020">
    <property type="protein sequence ID" value="EWT01566.1"/>
    <property type="molecule type" value="Genomic_DNA"/>
</dbReference>
<keyword evidence="1" id="KW-1133">Transmembrane helix</keyword>
<keyword evidence="1" id="KW-0472">Membrane</keyword>
<evidence type="ECO:0000313" key="3">
    <source>
        <dbReference type="Proteomes" id="UP000019489"/>
    </source>
</evidence>
<dbReference type="SUPFAM" id="SSF55961">
    <property type="entry name" value="Bet v1-like"/>
    <property type="match status" value="1"/>
</dbReference>
<dbReference type="Proteomes" id="UP000019489">
    <property type="component" value="Unassembled WGS sequence"/>
</dbReference>
<comment type="caution">
    <text evidence="2">The sequence shown here is derived from an EMBL/GenBank/DDBJ whole genome shotgun (WGS) entry which is preliminary data.</text>
</comment>
<proteinExistence type="predicted"/>
<dbReference type="eggNOG" id="ENOG5032VV2">
    <property type="taxonomic scope" value="Bacteria"/>
</dbReference>
<organism evidence="2 3">
    <name type="scientific">Intrasporangium oryzae NRRL B-24470</name>
    <dbReference type="NCBI Taxonomy" id="1386089"/>
    <lineage>
        <taxon>Bacteria</taxon>
        <taxon>Bacillati</taxon>
        <taxon>Actinomycetota</taxon>
        <taxon>Actinomycetes</taxon>
        <taxon>Micrococcales</taxon>
        <taxon>Intrasporangiaceae</taxon>
        <taxon>Intrasporangium</taxon>
    </lineage>
</organism>
<protein>
    <recommendedName>
        <fullName evidence="4">SRPBCC family protein</fullName>
    </recommendedName>
</protein>
<name>W9G5Z6_9MICO</name>
<dbReference type="AlphaFoldDB" id="W9G5Z6"/>
<reference evidence="2 3" key="1">
    <citation type="submission" date="2013-08" db="EMBL/GenBank/DDBJ databases">
        <title>Intrasporangium oryzae NRRL B-24470.</title>
        <authorList>
            <person name="Liu H."/>
            <person name="Wang G."/>
        </authorList>
    </citation>
    <scope>NUCLEOTIDE SEQUENCE [LARGE SCALE GENOMIC DNA]</scope>
    <source>
        <strain evidence="2 3">NRRL B-24470</strain>
    </source>
</reference>
<evidence type="ECO:0008006" key="4">
    <source>
        <dbReference type="Google" id="ProtNLM"/>
    </source>
</evidence>
<sequence length="236" mass="26158">MSRRQVYWLAGGALAAEIGAYLLWRPRMLLWGATSVEASETLPGDEHTPNPRVQSTRAITIEAPPEQVWPWLMQMGIGRGGFYSHDWLERLMFRARYIEGRHSATRIHPEVASLKVGDTVPMGAGAFAPVSEVKPHEYLVAQETFVLRPLPGGRTRLITRYRGMGFLSPAAHAIRPDAGPVPRLVRLAFLRVPGVDLAARALDFFVGDLLHHYMETGMLTGIKARAEQGSLGLRPC</sequence>
<accession>W9G5Z6</accession>
<evidence type="ECO:0000313" key="2">
    <source>
        <dbReference type="EMBL" id="EWT01566.1"/>
    </source>
</evidence>
<keyword evidence="3" id="KW-1185">Reference proteome</keyword>